<evidence type="ECO:0000259" key="1">
    <source>
        <dbReference type="Pfam" id="PF07727"/>
    </source>
</evidence>
<dbReference type="Proteomes" id="UP000736787">
    <property type="component" value="Unassembled WGS sequence"/>
</dbReference>
<dbReference type="InterPro" id="IPR043502">
    <property type="entry name" value="DNA/RNA_pol_sf"/>
</dbReference>
<dbReference type="EMBL" id="RCMV01001258">
    <property type="protein sequence ID" value="KAG3209481.1"/>
    <property type="molecule type" value="Genomic_DNA"/>
</dbReference>
<dbReference type="Proteomes" id="UP000735874">
    <property type="component" value="Unassembled WGS sequence"/>
</dbReference>
<dbReference type="InterPro" id="IPR013103">
    <property type="entry name" value="RVT_2"/>
</dbReference>
<evidence type="ECO:0000313" key="6">
    <source>
        <dbReference type="EMBL" id="KAG3209481.1"/>
    </source>
</evidence>
<evidence type="ECO:0000313" key="2">
    <source>
        <dbReference type="EMBL" id="KAG2827635.1"/>
    </source>
</evidence>
<proteinExistence type="predicted"/>
<dbReference type="VEuPathDB" id="FungiDB:PC110_g23643"/>
<dbReference type="AlphaFoldDB" id="A0A8T1F257"/>
<organism evidence="5 7">
    <name type="scientific">Phytophthora cactorum</name>
    <dbReference type="NCBI Taxonomy" id="29920"/>
    <lineage>
        <taxon>Eukaryota</taxon>
        <taxon>Sar</taxon>
        <taxon>Stramenopiles</taxon>
        <taxon>Oomycota</taxon>
        <taxon>Peronosporomycetes</taxon>
        <taxon>Peronosporales</taxon>
        <taxon>Peronosporaceae</taxon>
        <taxon>Phytophthora</taxon>
    </lineage>
</organism>
<dbReference type="Proteomes" id="UP000697107">
    <property type="component" value="Unassembled WGS sequence"/>
</dbReference>
<dbReference type="EMBL" id="RCMG01001428">
    <property type="protein sequence ID" value="KAG2827635.1"/>
    <property type="molecule type" value="Genomic_DNA"/>
</dbReference>
<accession>A0A8T1F257</accession>
<evidence type="ECO:0000313" key="3">
    <source>
        <dbReference type="EMBL" id="KAG2885396.1"/>
    </source>
</evidence>
<feature type="domain" description="Reverse transcriptase Ty1/copia-type" evidence="1">
    <location>
        <begin position="1"/>
        <end position="75"/>
    </location>
</feature>
<dbReference type="EMBL" id="RCMI01001421">
    <property type="protein sequence ID" value="KAG2885396.1"/>
    <property type="molecule type" value="Genomic_DNA"/>
</dbReference>
<evidence type="ECO:0000313" key="4">
    <source>
        <dbReference type="EMBL" id="KAG2890325.1"/>
    </source>
</evidence>
<protein>
    <recommendedName>
        <fullName evidence="1">Reverse transcriptase Ty1/copia-type domain-containing protein</fullName>
    </recommendedName>
</protein>
<dbReference type="Proteomes" id="UP000774804">
    <property type="component" value="Unassembled WGS sequence"/>
</dbReference>
<name>A0A8T1F257_9STRA</name>
<evidence type="ECO:0000313" key="7">
    <source>
        <dbReference type="Proteomes" id="UP000697107"/>
    </source>
</evidence>
<dbReference type="EMBL" id="RCMK01001657">
    <property type="protein sequence ID" value="KAG2890325.1"/>
    <property type="molecule type" value="Genomic_DNA"/>
</dbReference>
<dbReference type="EMBL" id="RCML01001515">
    <property type="protein sequence ID" value="KAG2962049.1"/>
    <property type="molecule type" value="Genomic_DNA"/>
</dbReference>
<gene>
    <name evidence="2" type="ORF">PC113_g21598</name>
    <name evidence="3" type="ORF">PC115_g21024</name>
    <name evidence="4" type="ORF">PC117_g24485</name>
    <name evidence="5" type="ORF">PC118_g21636</name>
    <name evidence="6" type="ORF">PC129_g19507</name>
</gene>
<reference evidence="5" key="1">
    <citation type="submission" date="2018-10" db="EMBL/GenBank/DDBJ databases">
        <title>Effector identification in a new, highly contiguous assembly of the strawberry crown rot pathogen Phytophthora cactorum.</title>
        <authorList>
            <person name="Armitage A.D."/>
            <person name="Nellist C.F."/>
            <person name="Bates H."/>
            <person name="Vickerstaff R.J."/>
            <person name="Harrison R.J."/>
        </authorList>
    </citation>
    <scope>NUCLEOTIDE SEQUENCE</scope>
    <source>
        <strain evidence="2">15-7</strain>
        <strain evidence="3">4032</strain>
        <strain evidence="4">4040</strain>
        <strain evidence="5">P415</strain>
        <strain evidence="6">P421</strain>
    </source>
</reference>
<dbReference type="Proteomes" id="UP000760860">
    <property type="component" value="Unassembled WGS sequence"/>
</dbReference>
<evidence type="ECO:0000313" key="5">
    <source>
        <dbReference type="EMBL" id="KAG2962049.1"/>
    </source>
</evidence>
<dbReference type="SUPFAM" id="SSF56672">
    <property type="entry name" value="DNA/RNA polymerases"/>
    <property type="match status" value="1"/>
</dbReference>
<dbReference type="Pfam" id="PF07727">
    <property type="entry name" value="RVT_2"/>
    <property type="match status" value="1"/>
</dbReference>
<sequence length="79" mass="8964">MLILVYVDDIMVATNDEEEKKKLFDDLDTAYGIKDQGLLTQYLGIEVAQTDDSVTINQSKYAREILETFGYSQAHSEPD</sequence>
<comment type="caution">
    <text evidence="5">The sequence shown here is derived from an EMBL/GenBank/DDBJ whole genome shotgun (WGS) entry which is preliminary data.</text>
</comment>